<feature type="transmembrane region" description="Helical" evidence="5">
    <location>
        <begin position="396"/>
        <end position="417"/>
    </location>
</feature>
<dbReference type="SMART" id="SM00473">
    <property type="entry name" value="PAN_AP"/>
    <property type="match status" value="1"/>
</dbReference>
<keyword evidence="5" id="KW-1133">Transmembrane helix</keyword>
<dbReference type="PANTHER" id="PTHR32444">
    <property type="entry name" value="BULB-TYPE LECTIN DOMAIN-CONTAINING PROTEIN"/>
    <property type="match status" value="1"/>
</dbReference>
<gene>
    <name evidence="8" type="ORF">RHGRI_004481</name>
</gene>
<keyword evidence="2" id="KW-1015">Disulfide bond</keyword>
<organism evidence="8 9">
    <name type="scientific">Rhododendron griersonianum</name>
    <dbReference type="NCBI Taxonomy" id="479676"/>
    <lineage>
        <taxon>Eukaryota</taxon>
        <taxon>Viridiplantae</taxon>
        <taxon>Streptophyta</taxon>
        <taxon>Embryophyta</taxon>
        <taxon>Tracheophyta</taxon>
        <taxon>Spermatophyta</taxon>
        <taxon>Magnoliopsida</taxon>
        <taxon>eudicotyledons</taxon>
        <taxon>Gunneridae</taxon>
        <taxon>Pentapetalae</taxon>
        <taxon>asterids</taxon>
        <taxon>Ericales</taxon>
        <taxon>Ericaceae</taxon>
        <taxon>Ericoideae</taxon>
        <taxon>Rhodoreae</taxon>
        <taxon>Rhododendron</taxon>
    </lineage>
</organism>
<feature type="domain" description="Bulb-type lectin" evidence="6">
    <location>
        <begin position="1"/>
        <end position="101"/>
    </location>
</feature>
<dbReference type="PROSITE" id="PS50927">
    <property type="entry name" value="BULB_LECTIN"/>
    <property type="match status" value="1"/>
</dbReference>
<keyword evidence="3" id="KW-0325">Glycoprotein</keyword>
<evidence type="ECO:0000256" key="1">
    <source>
        <dbReference type="ARBA" id="ARBA00022729"/>
    </source>
</evidence>
<dbReference type="Proteomes" id="UP000823749">
    <property type="component" value="Chromosome 2"/>
</dbReference>
<evidence type="ECO:0000256" key="3">
    <source>
        <dbReference type="ARBA" id="ARBA00023180"/>
    </source>
</evidence>
<reference evidence="8" key="1">
    <citation type="submission" date="2020-08" db="EMBL/GenBank/DDBJ databases">
        <title>Plant Genome Project.</title>
        <authorList>
            <person name="Zhang R.-G."/>
        </authorList>
    </citation>
    <scope>NUCLEOTIDE SEQUENCE</scope>
    <source>
        <strain evidence="8">WSP0</strain>
        <tissue evidence="8">Leaf</tissue>
    </source>
</reference>
<evidence type="ECO:0000313" key="8">
    <source>
        <dbReference type="EMBL" id="KAG5561450.1"/>
    </source>
</evidence>
<keyword evidence="9" id="KW-1185">Reference proteome</keyword>
<evidence type="ECO:0000313" key="9">
    <source>
        <dbReference type="Proteomes" id="UP000823749"/>
    </source>
</evidence>
<evidence type="ECO:0000256" key="4">
    <source>
        <dbReference type="SAM" id="MobiDB-lite"/>
    </source>
</evidence>
<dbReference type="InterPro" id="IPR003609">
    <property type="entry name" value="Pan_app"/>
</dbReference>
<accession>A0AAV6L9U0</accession>
<dbReference type="SUPFAM" id="SSF57414">
    <property type="entry name" value="Hairpin loop containing domain-like"/>
    <property type="match status" value="1"/>
</dbReference>
<feature type="domain" description="Apple" evidence="7">
    <location>
        <begin position="296"/>
        <end position="383"/>
    </location>
</feature>
<dbReference type="Pfam" id="PF08276">
    <property type="entry name" value="PAN_2"/>
    <property type="match status" value="1"/>
</dbReference>
<feature type="region of interest" description="Disordered" evidence="4">
    <location>
        <begin position="444"/>
        <end position="463"/>
    </location>
</feature>
<dbReference type="InterPro" id="IPR001480">
    <property type="entry name" value="Bulb-type_lectin_dom"/>
</dbReference>
<dbReference type="Pfam" id="PF00954">
    <property type="entry name" value="S_locus_glycop"/>
    <property type="match status" value="1"/>
</dbReference>
<dbReference type="SMART" id="SM00108">
    <property type="entry name" value="B_lectin"/>
    <property type="match status" value="1"/>
</dbReference>
<evidence type="ECO:0000256" key="2">
    <source>
        <dbReference type="ARBA" id="ARBA00023157"/>
    </source>
</evidence>
<protein>
    <submittedName>
        <fullName evidence="8">Uncharacterized protein</fullName>
    </submittedName>
</protein>
<keyword evidence="5" id="KW-0472">Membrane</keyword>
<dbReference type="SUPFAM" id="SSF51110">
    <property type="entry name" value="alpha-D-mannose-specific plant lectins"/>
    <property type="match status" value="1"/>
</dbReference>
<dbReference type="EMBL" id="JACTNZ010000002">
    <property type="protein sequence ID" value="KAG5561450.1"/>
    <property type="molecule type" value="Genomic_DNA"/>
</dbReference>
<dbReference type="InterPro" id="IPR036426">
    <property type="entry name" value="Bulb-type_lectin_dom_sf"/>
</dbReference>
<feature type="compositionally biased region" description="Low complexity" evidence="4">
    <location>
        <begin position="444"/>
        <end position="456"/>
    </location>
</feature>
<dbReference type="PANTHER" id="PTHR32444:SF242">
    <property type="entry name" value="G-TYPE LECTIN S-RECEPTOR-LIKE SERINE_THREONINE-PROTEIN KINASE RKS1"/>
    <property type="match status" value="1"/>
</dbReference>
<dbReference type="PROSITE" id="PS50948">
    <property type="entry name" value="PAN"/>
    <property type="match status" value="1"/>
</dbReference>
<dbReference type="AlphaFoldDB" id="A0AAV6L9U0"/>
<evidence type="ECO:0000259" key="6">
    <source>
        <dbReference type="PROSITE" id="PS50927"/>
    </source>
</evidence>
<evidence type="ECO:0000259" key="7">
    <source>
        <dbReference type="PROSITE" id="PS50948"/>
    </source>
</evidence>
<keyword evidence="5" id="KW-0812">Transmembrane</keyword>
<dbReference type="GO" id="GO:0048544">
    <property type="term" value="P:recognition of pollen"/>
    <property type="evidence" value="ECO:0007669"/>
    <property type="project" value="InterPro"/>
</dbReference>
<dbReference type="CDD" id="cd01098">
    <property type="entry name" value="PAN_AP_plant"/>
    <property type="match status" value="1"/>
</dbReference>
<keyword evidence="1" id="KW-0732">Signal</keyword>
<sequence>MLGFFSPGNSVSRYVGIWYNETQIQSVVWVANRESPISSESGILTVGNAGNLMVLDGYGNQIWYTNSPAVPGNSTSTAILMDTGNLILSSSKSVGDQGKAIWQSFDDPTDTFLPDMKVYIDVQSDEDRVFTSWKSENDPSIGKYSMGIDPRGSPQIVIWDGLNRHWRSGHWNGIIFTGIPTMRTLYSYGFKLIKESGTFYFTYTLPNASVLMRFRIHPDGIEEQLRWDEGTSKWSIVQLQPSNDCEVYNRCGAYGMCNVMEKPICSCLKGFVPKYESEWEGENWSGGCVRRTNLGCGNTSSEIGVAEGEPVDGFLKIEGAKLPDFASLVMVEKIDECRQNCLKNCSCHAYAFVSGINCMVWSGDLVDMQRFVDGGNDLYIRIARSELGNKRKISKLLIILLAVIGIFFISVSIWILLRARARASGPMRLSGGLSLRRSVCRGIGRTSSKRGSSSSTRGRRWMPHPEAAAAATSVIVSDAEPDFFDSCFSTEALETDILGHGNQGWHLYSEESGHGFTRSRSNEKIIDDESFRPSDTHADGKYSRSGRENRGSFSQKDWKCHSRENGGSPNGPGRPLDVSDQRSVDGTITVNSHLHSDFVNTWDHYKSGGVNGLSTGQRFESENSLGSIDWKPLKWARSESMCSRGSGLSNSSSSKSMGVDSSEARAEAQMGNVTPVQSPSGDVVAFDTSAVAPSEETSAKKKPRLGWGEALAKYEKQKVDGPDDIAANNEAFYCGRTEPLQLQV</sequence>
<proteinExistence type="predicted"/>
<dbReference type="Gene3D" id="2.90.10.10">
    <property type="entry name" value="Bulb-type lectin domain"/>
    <property type="match status" value="1"/>
</dbReference>
<name>A0AAV6L9U0_9ERIC</name>
<evidence type="ECO:0000256" key="5">
    <source>
        <dbReference type="SAM" id="Phobius"/>
    </source>
</evidence>
<feature type="compositionally biased region" description="Basic and acidic residues" evidence="4">
    <location>
        <begin position="523"/>
        <end position="564"/>
    </location>
</feature>
<dbReference type="Pfam" id="PF01453">
    <property type="entry name" value="B_lectin"/>
    <property type="match status" value="1"/>
</dbReference>
<dbReference type="InterPro" id="IPR000858">
    <property type="entry name" value="S_locus_glycoprot_dom"/>
</dbReference>
<comment type="caution">
    <text evidence="8">The sequence shown here is derived from an EMBL/GenBank/DDBJ whole genome shotgun (WGS) entry which is preliminary data.</text>
</comment>
<feature type="region of interest" description="Disordered" evidence="4">
    <location>
        <begin position="523"/>
        <end position="581"/>
    </location>
</feature>
<dbReference type="CDD" id="cd00028">
    <property type="entry name" value="B_lectin"/>
    <property type="match status" value="1"/>
</dbReference>